<sequence>MKLCFQNNSNLSTALLEYRRLKGLRKGNTLRQALKKMITKFEETEDLDLLLGRGRKRLSDETEKEVVLAVVERAADYQYSSICARAVSRDLFLPCLQYGMFFNQL</sequence>
<proteinExistence type="predicted"/>
<evidence type="ECO:0000313" key="3">
    <source>
        <dbReference type="Proteomes" id="UP000499080"/>
    </source>
</evidence>
<evidence type="ECO:0000313" key="1">
    <source>
        <dbReference type="EMBL" id="GBO24238.1"/>
    </source>
</evidence>
<comment type="caution">
    <text evidence="1">The sequence shown here is derived from an EMBL/GenBank/DDBJ whole genome shotgun (WGS) entry which is preliminary data.</text>
</comment>
<dbReference type="Proteomes" id="UP000499080">
    <property type="component" value="Unassembled WGS sequence"/>
</dbReference>
<dbReference type="OrthoDB" id="6471039at2759"/>
<accession>A0A4Y2VIE5</accession>
<evidence type="ECO:0008006" key="4">
    <source>
        <dbReference type="Google" id="ProtNLM"/>
    </source>
</evidence>
<evidence type="ECO:0000313" key="2">
    <source>
        <dbReference type="EMBL" id="GBO24264.1"/>
    </source>
</evidence>
<dbReference type="EMBL" id="BGPR01047252">
    <property type="protein sequence ID" value="GBO24264.1"/>
    <property type="molecule type" value="Genomic_DNA"/>
</dbReference>
<dbReference type="EMBL" id="BGPR01047222">
    <property type="protein sequence ID" value="GBO24238.1"/>
    <property type="molecule type" value="Genomic_DNA"/>
</dbReference>
<gene>
    <name evidence="1" type="ORF">AVEN_84306_1</name>
    <name evidence="2" type="ORF">AVEN_98315_1</name>
</gene>
<keyword evidence="3" id="KW-1185">Reference proteome</keyword>
<protein>
    <recommendedName>
        <fullName evidence="4">DUF4817 domain-containing protein</fullName>
    </recommendedName>
</protein>
<name>A0A4Y2VIE5_ARAVE</name>
<organism evidence="1 3">
    <name type="scientific">Araneus ventricosus</name>
    <name type="common">Orbweaver spider</name>
    <name type="synonym">Epeira ventricosa</name>
    <dbReference type="NCBI Taxonomy" id="182803"/>
    <lineage>
        <taxon>Eukaryota</taxon>
        <taxon>Metazoa</taxon>
        <taxon>Ecdysozoa</taxon>
        <taxon>Arthropoda</taxon>
        <taxon>Chelicerata</taxon>
        <taxon>Arachnida</taxon>
        <taxon>Araneae</taxon>
        <taxon>Araneomorphae</taxon>
        <taxon>Entelegynae</taxon>
        <taxon>Araneoidea</taxon>
        <taxon>Araneidae</taxon>
        <taxon>Araneus</taxon>
    </lineage>
</organism>
<reference evidence="1 3" key="1">
    <citation type="journal article" date="2019" name="Sci. Rep.">
        <title>Orb-weaving spider Araneus ventricosus genome elucidates the spidroin gene catalogue.</title>
        <authorList>
            <person name="Kono N."/>
            <person name="Nakamura H."/>
            <person name="Ohtoshi R."/>
            <person name="Moran D.A.P."/>
            <person name="Shinohara A."/>
            <person name="Yoshida Y."/>
            <person name="Fujiwara M."/>
            <person name="Mori M."/>
            <person name="Tomita M."/>
            <person name="Arakawa K."/>
        </authorList>
    </citation>
    <scope>NUCLEOTIDE SEQUENCE [LARGE SCALE GENOMIC DNA]</scope>
</reference>
<dbReference type="AlphaFoldDB" id="A0A4Y2VIE5"/>